<keyword evidence="2" id="KW-1003">Cell membrane</keyword>
<protein>
    <submittedName>
        <fullName evidence="7">Oligosaccharide flippase family protein</fullName>
    </submittedName>
</protein>
<name>A0ABW5YDA4_9SPHI</name>
<reference evidence="8" key="1">
    <citation type="journal article" date="2019" name="Int. J. Syst. Evol. Microbiol.">
        <title>The Global Catalogue of Microorganisms (GCM) 10K type strain sequencing project: providing services to taxonomists for standard genome sequencing and annotation.</title>
        <authorList>
            <consortium name="The Broad Institute Genomics Platform"/>
            <consortium name="The Broad Institute Genome Sequencing Center for Infectious Disease"/>
            <person name="Wu L."/>
            <person name="Ma J."/>
        </authorList>
    </citation>
    <scope>NUCLEOTIDE SEQUENCE [LARGE SCALE GENOMIC DNA]</scope>
    <source>
        <strain evidence="8">KCTC 22437</strain>
    </source>
</reference>
<feature type="transmembrane region" description="Helical" evidence="6">
    <location>
        <begin position="176"/>
        <end position="196"/>
    </location>
</feature>
<feature type="transmembrane region" description="Helical" evidence="6">
    <location>
        <begin position="297"/>
        <end position="324"/>
    </location>
</feature>
<evidence type="ECO:0000256" key="5">
    <source>
        <dbReference type="ARBA" id="ARBA00023136"/>
    </source>
</evidence>
<dbReference type="Pfam" id="PF01943">
    <property type="entry name" value="Polysacc_synt"/>
    <property type="match status" value="1"/>
</dbReference>
<feature type="transmembrane region" description="Helical" evidence="6">
    <location>
        <begin position="125"/>
        <end position="143"/>
    </location>
</feature>
<evidence type="ECO:0000313" key="8">
    <source>
        <dbReference type="Proteomes" id="UP001597557"/>
    </source>
</evidence>
<comment type="caution">
    <text evidence="7">The sequence shown here is derived from an EMBL/GenBank/DDBJ whole genome shotgun (WGS) entry which is preliminary data.</text>
</comment>
<dbReference type="Proteomes" id="UP001597557">
    <property type="component" value="Unassembled WGS sequence"/>
</dbReference>
<dbReference type="RefSeq" id="WP_377186067.1">
    <property type="nucleotide sequence ID" value="NZ_JBHUPD010000002.1"/>
</dbReference>
<evidence type="ECO:0000313" key="7">
    <source>
        <dbReference type="EMBL" id="MFD2873389.1"/>
    </source>
</evidence>
<sequence length="447" mass="49494">MWQKVLSVIRNKYILSLAGNVIMSGLGLVTMTLIYRSLSKTEAGTWVFFQSILLLVDTLRSGFLTTAFIKFYSGATSERTAEVSGSAWFLGMCITGVLILAGLGSCLFLNDIKDEGLLLFFKWSPVYYAFSLPWFLATCVIQGDQHFGKLLYIRLSNQGSFIVFIVALIISGKITLPYVLFAYLLSNFITSVFAFAKGWTRITDLKNRTTATVKEIYHFGKYSVGTALSANMFSTSDTFIINFVLGKPALAIYNLGQTLMQLVEIPLRSFAVTAMPELASAYNQNNRNGVIYIMKKYAGMLSVMLIPAALIGCALADLPIYIIGGGKYAGTEAANVFRLFLTFAIIFPPDRFFALTLDVIHQPKINFYKVLVMLAVNIGADFAGVYLTHSVYGIAFATIMPILTGTIIGFWALNRYSKFSFGSIFKVGYVESLALIKTLRNKRKLQA</sequence>
<feature type="transmembrane region" description="Helical" evidence="6">
    <location>
        <begin position="393"/>
        <end position="413"/>
    </location>
</feature>
<proteinExistence type="predicted"/>
<evidence type="ECO:0000256" key="2">
    <source>
        <dbReference type="ARBA" id="ARBA00022475"/>
    </source>
</evidence>
<dbReference type="PANTHER" id="PTHR30250">
    <property type="entry name" value="PST FAMILY PREDICTED COLANIC ACID TRANSPORTER"/>
    <property type="match status" value="1"/>
</dbReference>
<feature type="transmembrane region" description="Helical" evidence="6">
    <location>
        <begin position="12"/>
        <end position="35"/>
    </location>
</feature>
<keyword evidence="8" id="KW-1185">Reference proteome</keyword>
<comment type="subcellular location">
    <subcellularLocation>
        <location evidence="1">Cell membrane</location>
        <topology evidence="1">Multi-pass membrane protein</topology>
    </subcellularLocation>
</comment>
<dbReference type="InterPro" id="IPR002797">
    <property type="entry name" value="Polysacc_synth"/>
</dbReference>
<dbReference type="EMBL" id="JBHUPD010000002">
    <property type="protein sequence ID" value="MFD2873389.1"/>
    <property type="molecule type" value="Genomic_DNA"/>
</dbReference>
<evidence type="ECO:0000256" key="4">
    <source>
        <dbReference type="ARBA" id="ARBA00022989"/>
    </source>
</evidence>
<keyword evidence="4 6" id="KW-1133">Transmembrane helix</keyword>
<feature type="transmembrane region" description="Helical" evidence="6">
    <location>
        <begin position="47"/>
        <end position="69"/>
    </location>
</feature>
<feature type="transmembrane region" description="Helical" evidence="6">
    <location>
        <begin position="367"/>
        <end position="387"/>
    </location>
</feature>
<dbReference type="InterPro" id="IPR050833">
    <property type="entry name" value="Poly_Biosynth_Transport"/>
</dbReference>
<organism evidence="7 8">
    <name type="scientific">Mucilaginibacter ximonensis</name>
    <dbReference type="NCBI Taxonomy" id="538021"/>
    <lineage>
        <taxon>Bacteria</taxon>
        <taxon>Pseudomonadati</taxon>
        <taxon>Bacteroidota</taxon>
        <taxon>Sphingobacteriia</taxon>
        <taxon>Sphingobacteriales</taxon>
        <taxon>Sphingobacteriaceae</taxon>
        <taxon>Mucilaginibacter</taxon>
    </lineage>
</organism>
<dbReference type="PANTHER" id="PTHR30250:SF11">
    <property type="entry name" value="O-ANTIGEN TRANSPORTER-RELATED"/>
    <property type="match status" value="1"/>
</dbReference>
<feature type="transmembrane region" description="Helical" evidence="6">
    <location>
        <begin position="89"/>
        <end position="110"/>
    </location>
</feature>
<accession>A0ABW5YDA4</accession>
<keyword evidence="3 6" id="KW-0812">Transmembrane</keyword>
<keyword evidence="5 6" id="KW-0472">Membrane</keyword>
<evidence type="ECO:0000256" key="1">
    <source>
        <dbReference type="ARBA" id="ARBA00004651"/>
    </source>
</evidence>
<feature type="transmembrane region" description="Helical" evidence="6">
    <location>
        <begin position="150"/>
        <end position="170"/>
    </location>
</feature>
<gene>
    <name evidence="7" type="ORF">ACFS5N_12965</name>
</gene>
<evidence type="ECO:0000256" key="6">
    <source>
        <dbReference type="SAM" id="Phobius"/>
    </source>
</evidence>
<evidence type="ECO:0000256" key="3">
    <source>
        <dbReference type="ARBA" id="ARBA00022692"/>
    </source>
</evidence>
<feature type="transmembrane region" description="Helical" evidence="6">
    <location>
        <begin position="336"/>
        <end position="355"/>
    </location>
</feature>